<dbReference type="EMBL" id="KZ559125">
    <property type="protein sequence ID" value="PLB40140.1"/>
    <property type="molecule type" value="Genomic_DNA"/>
</dbReference>
<dbReference type="InterPro" id="IPR050416">
    <property type="entry name" value="FAD-linked_Oxidoreductase"/>
</dbReference>
<feature type="signal peptide" evidence="5">
    <location>
        <begin position="1"/>
        <end position="23"/>
    </location>
</feature>
<dbReference type="AlphaFoldDB" id="A0A2I2FHQ5"/>
<accession>A0A2I2FHQ5</accession>
<gene>
    <name evidence="7" type="ORF">BDW47DRAFT_123656</name>
</gene>
<keyword evidence="8" id="KW-1185">Reference proteome</keyword>
<evidence type="ECO:0000259" key="6">
    <source>
        <dbReference type="PROSITE" id="PS51387"/>
    </source>
</evidence>
<dbReference type="PROSITE" id="PS51387">
    <property type="entry name" value="FAD_PCMH"/>
    <property type="match status" value="1"/>
</dbReference>
<feature type="chain" id="PRO_5014167050" description="FAD-binding PCMH-type domain-containing protein" evidence="5">
    <location>
        <begin position="24"/>
        <end position="534"/>
    </location>
</feature>
<keyword evidence="4" id="KW-0560">Oxidoreductase</keyword>
<dbReference type="InterPro" id="IPR006094">
    <property type="entry name" value="Oxid_FAD_bind_N"/>
</dbReference>
<evidence type="ECO:0000313" key="7">
    <source>
        <dbReference type="EMBL" id="PLB40140.1"/>
    </source>
</evidence>
<dbReference type="PANTHER" id="PTHR42973:SF54">
    <property type="entry name" value="FAD-BINDING PCMH-TYPE DOMAIN-CONTAINING PROTEIN"/>
    <property type="match status" value="1"/>
</dbReference>
<name>A0A2I2FHQ5_ASPCN</name>
<dbReference type="InterPro" id="IPR016169">
    <property type="entry name" value="FAD-bd_PCMH_sub2"/>
</dbReference>
<dbReference type="SUPFAM" id="SSF56176">
    <property type="entry name" value="FAD-binding/transporter-associated domain-like"/>
    <property type="match status" value="1"/>
</dbReference>
<evidence type="ECO:0000313" key="8">
    <source>
        <dbReference type="Proteomes" id="UP000234585"/>
    </source>
</evidence>
<dbReference type="PANTHER" id="PTHR42973">
    <property type="entry name" value="BINDING OXIDOREDUCTASE, PUTATIVE (AFU_ORTHOLOGUE AFUA_1G17690)-RELATED"/>
    <property type="match status" value="1"/>
</dbReference>
<proteinExistence type="inferred from homology"/>
<dbReference type="GeneID" id="36523255"/>
<evidence type="ECO:0000256" key="1">
    <source>
        <dbReference type="ARBA" id="ARBA00005466"/>
    </source>
</evidence>
<keyword evidence="5" id="KW-0732">Signal</keyword>
<dbReference type="OrthoDB" id="2151789at2759"/>
<keyword evidence="2" id="KW-0285">Flavoprotein</keyword>
<evidence type="ECO:0000256" key="5">
    <source>
        <dbReference type="SAM" id="SignalP"/>
    </source>
</evidence>
<sequence length="534" mass="57314">MRVASVSLKAALIAVLHFNNVAAAGDNSLYSELLNVAGSLGETQPQSDISPVVELAKKNKDKLEQISTHGKTDAVTACDVFATLFPGRYADKSSADYAAEVERPISGTCWLKSTCFLEAHTTSDVAFGLKIVTTLGVKFATRSGGHQQNVGFSSIKDGVVLDLSRLNSSSLSKDHKTVRLGTGNRWGEVYKGLEKYGLAAVGGRSGDVGVGGLILGVGIPFFSSKYGFACDNVQQFEVVLANSTIVNATANSHPNLFKALKGGGPNYGIVTHFTLYTIPTNIWYHVAQYNESDYKQVLSAIVATQAKMEDDSNAGILFSGSNGTMMVGLLYAEPTANPPVFSAFDSLKPVQTLAPPTIGTIPKLVDVFTANSPTARYLSFAISYETDLDLYKSAYGSFISRQHFTSPTKGALQYGIQTITKAAVQAGDKRGGNWLGMKPVSTNWWHVVAAWFDEKDDKAALAASTDMTKNMTNLATDAGKYLDFQFQNDADVSQSPLKSYGEENFKKFAAVAASYDPQQVFQKLQNSGFKISAA</sequence>
<dbReference type="GO" id="GO:0016491">
    <property type="term" value="F:oxidoreductase activity"/>
    <property type="evidence" value="ECO:0007669"/>
    <property type="project" value="UniProtKB-KW"/>
</dbReference>
<dbReference type="RefSeq" id="XP_024674152.1">
    <property type="nucleotide sequence ID" value="XM_024816095.1"/>
</dbReference>
<keyword evidence="3" id="KW-0274">FAD</keyword>
<protein>
    <recommendedName>
        <fullName evidence="6">FAD-binding PCMH-type domain-containing protein</fullName>
    </recommendedName>
</protein>
<reference evidence="7 8" key="1">
    <citation type="submission" date="2017-12" db="EMBL/GenBank/DDBJ databases">
        <authorList>
            <consortium name="DOE Joint Genome Institute"/>
            <person name="Haridas S."/>
            <person name="Kjaerbolling I."/>
            <person name="Vesth T.C."/>
            <person name="Frisvad J.C."/>
            <person name="Nybo J.L."/>
            <person name="Theobald S."/>
            <person name="Kuo A."/>
            <person name="Bowyer P."/>
            <person name="Matsuda Y."/>
            <person name="Mondo S."/>
            <person name="Lyhne E.K."/>
            <person name="Kogle M.E."/>
            <person name="Clum A."/>
            <person name="Lipzen A."/>
            <person name="Salamov A."/>
            <person name="Ngan C.Y."/>
            <person name="Daum C."/>
            <person name="Chiniquy J."/>
            <person name="Barry K."/>
            <person name="LaButti K."/>
            <person name="Simmons B.A."/>
            <person name="Magnuson J.K."/>
            <person name="Mortensen U.H."/>
            <person name="Larsen T.O."/>
            <person name="Grigoriev I.V."/>
            <person name="Baker S.E."/>
            <person name="Andersen M.R."/>
            <person name="Nordberg H.P."/>
            <person name="Cantor M.N."/>
            <person name="Hua S.X."/>
        </authorList>
    </citation>
    <scope>NUCLEOTIDE SEQUENCE [LARGE SCALE GENOMIC DNA]</scope>
    <source>
        <strain evidence="7 8">CBS 102.13</strain>
    </source>
</reference>
<organism evidence="7 8">
    <name type="scientific">Aspergillus candidus</name>
    <dbReference type="NCBI Taxonomy" id="41067"/>
    <lineage>
        <taxon>Eukaryota</taxon>
        <taxon>Fungi</taxon>
        <taxon>Dikarya</taxon>
        <taxon>Ascomycota</taxon>
        <taxon>Pezizomycotina</taxon>
        <taxon>Eurotiomycetes</taxon>
        <taxon>Eurotiomycetidae</taxon>
        <taxon>Eurotiales</taxon>
        <taxon>Aspergillaceae</taxon>
        <taxon>Aspergillus</taxon>
        <taxon>Aspergillus subgen. Circumdati</taxon>
    </lineage>
</organism>
<evidence type="ECO:0000256" key="4">
    <source>
        <dbReference type="ARBA" id="ARBA00023002"/>
    </source>
</evidence>
<comment type="similarity">
    <text evidence="1">Belongs to the oxygen-dependent FAD-linked oxidoreductase family.</text>
</comment>
<dbReference type="GO" id="GO:0071949">
    <property type="term" value="F:FAD binding"/>
    <property type="evidence" value="ECO:0007669"/>
    <property type="project" value="InterPro"/>
</dbReference>
<evidence type="ECO:0000256" key="2">
    <source>
        <dbReference type="ARBA" id="ARBA00022630"/>
    </source>
</evidence>
<dbReference type="Pfam" id="PF01565">
    <property type="entry name" value="FAD_binding_4"/>
    <property type="match status" value="1"/>
</dbReference>
<evidence type="ECO:0000256" key="3">
    <source>
        <dbReference type="ARBA" id="ARBA00022827"/>
    </source>
</evidence>
<dbReference type="Proteomes" id="UP000234585">
    <property type="component" value="Unassembled WGS sequence"/>
</dbReference>
<dbReference type="Gene3D" id="3.30.465.10">
    <property type="match status" value="1"/>
</dbReference>
<dbReference type="STRING" id="41067.A0A2I2FHQ5"/>
<dbReference type="InterPro" id="IPR016166">
    <property type="entry name" value="FAD-bd_PCMH"/>
</dbReference>
<feature type="domain" description="FAD-binding PCMH-type" evidence="6">
    <location>
        <begin position="103"/>
        <end position="280"/>
    </location>
</feature>
<dbReference type="InterPro" id="IPR036318">
    <property type="entry name" value="FAD-bd_PCMH-like_sf"/>
</dbReference>